<feature type="region of interest" description="Disordered" evidence="1">
    <location>
        <begin position="956"/>
        <end position="1110"/>
    </location>
</feature>
<evidence type="ECO:0000256" key="1">
    <source>
        <dbReference type="SAM" id="MobiDB-lite"/>
    </source>
</evidence>
<feature type="compositionally biased region" description="Polar residues" evidence="1">
    <location>
        <begin position="674"/>
        <end position="686"/>
    </location>
</feature>
<sequence>MIPTLDESMHDSKFELSRKSVPDEDSPARRAFKDAVSDIYVDPEYLDPVREVSDRALTCIVEEARWYNSEEDEDKFIRVIVKTFRPNIIANTAELDELLEECKRIKALEHPSIIQLEGVGCFKALTKEDVRTSVFLVEEFGGLWSLFKMLRSKKLHPSHPHVQFTPTDCMRWVVNIAEGLEYLHKHKIVHRDLKPENIWLTDADVSECVARIGDLKPHRRNFRKIAHGHTPSVPLIDMPLVNSVVADGTMRQFSLARHQTMTHHRHLNRALNRSGSHGNAFNQLVMTSAEETHSLDTAAGLDASPSNAEFSQPAFERMSSDVPPSGAAAVVLQRKLQALPSFMQSVHAAEPEGLAMKLSVDMSIASNFTCVDAGVPTRAVAIPPSLPTLREGGSLAGNLEDDEGLNKELLEIWGSDGPVVPSNKQEAVGLPTQRTIELQDDSFRHHVYKGEGKFLKKSTDSAAGAATQGVVAATGQKLIRPLSLQTSAAGATTQGVVAATGQKLLRPLSLQTSAEAGVQGVGGDQGCEGREAVSPPGDGVDERSCNAAAGMMPQQSLQQADTDGSAAAGKKRASGWNTVKVAHRLASSLKERGTGDATSPRAESPSTMQQLLKPSSSYKARVSGLTAFPLSPSTSSSALNLEPNFARTSLTNSPSKMNRISFIEGEEGPRPSRRSSALGSNAQALSGEQCLEGATGEEDGMRQISDEATTAPEEITLGIYNREHEHPVHHHPTPAHVLLVSEELEEEVNPSSPRLDPRVKLTPVTEVLNEAASIARQVSMDFTKGSSDHPRISSQVSLHHREFGGSFKKSESKKVVKKVVFKTGVPEGLAPTEDYSLLYAAPEYINSMNCDTMKTLTAKSDVFSFAVVMYEVLNQGLINPALVQGVSGGWHTTSHTLHGYALKVAGGYREKIPDRWPDGIKALIQQCWDQDPSVRPSMPFVVKRLKEIANDPYALRELIPPPPLPESPTPDPEDIIIRKPRTRSYSTDDAHEDEEDDEEDEEDGEGREGAEVGEGDRQPSETRQGSGMLGGMIAGLKRVSLTKKSPSVGSPLSRTSLNLARNSGNTMHKEAAAQQSALTRKSLGSNSSSGAAPVGASSVGEQKKGCCVVS</sequence>
<feature type="region of interest" description="Disordered" evidence="1">
    <location>
        <begin position="301"/>
        <end position="322"/>
    </location>
</feature>
<evidence type="ECO:0000313" key="3">
    <source>
        <dbReference type="EMBL" id="GAX80924.1"/>
    </source>
</evidence>
<evidence type="ECO:0000313" key="4">
    <source>
        <dbReference type="Proteomes" id="UP000232323"/>
    </source>
</evidence>
<dbReference type="Pfam" id="PF00069">
    <property type="entry name" value="Pkinase"/>
    <property type="match status" value="1"/>
</dbReference>
<dbReference type="GO" id="GO:0004674">
    <property type="term" value="F:protein serine/threonine kinase activity"/>
    <property type="evidence" value="ECO:0007669"/>
    <property type="project" value="TreeGrafter"/>
</dbReference>
<feature type="compositionally biased region" description="Polar residues" evidence="1">
    <location>
        <begin position="604"/>
        <end position="615"/>
    </location>
</feature>
<dbReference type="InterPro" id="IPR001245">
    <property type="entry name" value="Ser-Thr/Tyr_kinase_cat_dom"/>
</dbReference>
<feature type="compositionally biased region" description="Basic and acidic residues" evidence="1">
    <location>
        <begin position="1006"/>
        <end position="1020"/>
    </location>
</feature>
<dbReference type="PANTHER" id="PTHR44329">
    <property type="entry name" value="SERINE/THREONINE-PROTEIN KINASE TNNI3K-RELATED"/>
    <property type="match status" value="1"/>
</dbReference>
<dbReference type="Gene3D" id="3.30.200.20">
    <property type="entry name" value="Phosphorylase Kinase, domain 1"/>
    <property type="match status" value="1"/>
</dbReference>
<proteinExistence type="predicted"/>
<keyword evidence="4" id="KW-1185">Reference proteome</keyword>
<feature type="compositionally biased region" description="Low complexity" evidence="1">
    <location>
        <begin position="1084"/>
        <end position="1100"/>
    </location>
</feature>
<dbReference type="PROSITE" id="PS50011">
    <property type="entry name" value="PROTEIN_KINASE_DOM"/>
    <property type="match status" value="1"/>
</dbReference>
<feature type="compositionally biased region" description="Basic and acidic residues" evidence="1">
    <location>
        <begin position="7"/>
        <end position="27"/>
    </location>
</feature>
<dbReference type="Proteomes" id="UP000232323">
    <property type="component" value="Unassembled WGS sequence"/>
</dbReference>
<dbReference type="InterPro" id="IPR000719">
    <property type="entry name" value="Prot_kinase_dom"/>
</dbReference>
<feature type="region of interest" description="Disordered" evidence="1">
    <location>
        <begin position="515"/>
        <end position="543"/>
    </location>
</feature>
<feature type="compositionally biased region" description="Pro residues" evidence="1">
    <location>
        <begin position="959"/>
        <end position="970"/>
    </location>
</feature>
<organism evidence="3 4">
    <name type="scientific">Chlamydomonas eustigma</name>
    <dbReference type="NCBI Taxonomy" id="1157962"/>
    <lineage>
        <taxon>Eukaryota</taxon>
        <taxon>Viridiplantae</taxon>
        <taxon>Chlorophyta</taxon>
        <taxon>core chlorophytes</taxon>
        <taxon>Chlorophyceae</taxon>
        <taxon>CS clade</taxon>
        <taxon>Chlamydomonadales</taxon>
        <taxon>Chlamydomonadaceae</taxon>
        <taxon>Chlamydomonas</taxon>
    </lineage>
</organism>
<name>A0A250XCW7_9CHLO</name>
<feature type="region of interest" description="Disordered" evidence="1">
    <location>
        <begin position="587"/>
        <end position="615"/>
    </location>
</feature>
<feature type="region of interest" description="Disordered" evidence="1">
    <location>
        <begin position="664"/>
        <end position="688"/>
    </location>
</feature>
<protein>
    <recommendedName>
        <fullName evidence="2">Protein kinase domain-containing protein</fullName>
    </recommendedName>
</protein>
<feature type="domain" description="Protein kinase" evidence="2">
    <location>
        <begin position="46"/>
        <end position="448"/>
    </location>
</feature>
<dbReference type="InterPro" id="IPR051681">
    <property type="entry name" value="Ser/Thr_Kinases-Pseudokinases"/>
</dbReference>
<dbReference type="Gene3D" id="1.10.510.10">
    <property type="entry name" value="Transferase(Phosphotransferase) domain 1"/>
    <property type="match status" value="2"/>
</dbReference>
<dbReference type="SMART" id="SM00220">
    <property type="entry name" value="S_TKc"/>
    <property type="match status" value="1"/>
</dbReference>
<feature type="region of interest" description="Disordered" evidence="1">
    <location>
        <begin position="1"/>
        <end position="27"/>
    </location>
</feature>
<dbReference type="STRING" id="1157962.A0A250XCW7"/>
<dbReference type="EMBL" id="BEGY01000058">
    <property type="protein sequence ID" value="GAX80924.1"/>
    <property type="molecule type" value="Genomic_DNA"/>
</dbReference>
<feature type="compositionally biased region" description="Polar residues" evidence="1">
    <location>
        <begin position="1042"/>
        <end position="1066"/>
    </location>
</feature>
<accession>A0A250XCW7</accession>
<dbReference type="SUPFAM" id="SSF56112">
    <property type="entry name" value="Protein kinase-like (PK-like)"/>
    <property type="match status" value="2"/>
</dbReference>
<feature type="compositionally biased region" description="Acidic residues" evidence="1">
    <location>
        <begin position="990"/>
        <end position="1005"/>
    </location>
</feature>
<dbReference type="Pfam" id="PF07714">
    <property type="entry name" value="PK_Tyr_Ser-Thr"/>
    <property type="match status" value="1"/>
</dbReference>
<dbReference type="OrthoDB" id="4062651at2759"/>
<evidence type="ECO:0000259" key="2">
    <source>
        <dbReference type="PROSITE" id="PS50011"/>
    </source>
</evidence>
<feature type="compositionally biased region" description="Polar residues" evidence="1">
    <location>
        <begin position="1073"/>
        <end position="1083"/>
    </location>
</feature>
<dbReference type="InterPro" id="IPR011009">
    <property type="entry name" value="Kinase-like_dom_sf"/>
</dbReference>
<dbReference type="GO" id="GO:0005524">
    <property type="term" value="F:ATP binding"/>
    <property type="evidence" value="ECO:0007669"/>
    <property type="project" value="InterPro"/>
</dbReference>
<gene>
    <name evidence="3" type="ORF">CEUSTIGMA_g8359.t1</name>
</gene>
<dbReference type="AlphaFoldDB" id="A0A250XCW7"/>
<reference evidence="3 4" key="1">
    <citation type="submission" date="2017-08" db="EMBL/GenBank/DDBJ databases">
        <title>Acidophilic green algal genome provides insights into adaptation to an acidic environment.</title>
        <authorList>
            <person name="Hirooka S."/>
            <person name="Hirose Y."/>
            <person name="Kanesaki Y."/>
            <person name="Higuchi S."/>
            <person name="Fujiwara T."/>
            <person name="Onuma R."/>
            <person name="Era A."/>
            <person name="Ohbayashi R."/>
            <person name="Uzuka A."/>
            <person name="Nozaki H."/>
            <person name="Yoshikawa H."/>
            <person name="Miyagishima S.Y."/>
        </authorList>
    </citation>
    <scope>NUCLEOTIDE SEQUENCE [LARGE SCALE GENOMIC DNA]</scope>
    <source>
        <strain evidence="3 4">NIES-2499</strain>
    </source>
</reference>
<comment type="caution">
    <text evidence="3">The sequence shown here is derived from an EMBL/GenBank/DDBJ whole genome shotgun (WGS) entry which is preliminary data.</text>
</comment>